<dbReference type="SUPFAM" id="SSF56672">
    <property type="entry name" value="DNA/RNA polymerases"/>
    <property type="match status" value="1"/>
</dbReference>
<evidence type="ECO:0000313" key="9">
    <source>
        <dbReference type="Proteomes" id="UP000676336"/>
    </source>
</evidence>
<protein>
    <recommendedName>
        <fullName evidence="7">Reverse transcriptase RNase H-like domain-containing protein</fullName>
    </recommendedName>
</protein>
<evidence type="ECO:0000256" key="4">
    <source>
        <dbReference type="ARBA" id="ARBA00022759"/>
    </source>
</evidence>
<feature type="domain" description="Reverse transcriptase RNase H-like" evidence="7">
    <location>
        <begin position="1"/>
        <end position="62"/>
    </location>
</feature>
<evidence type="ECO:0000256" key="1">
    <source>
        <dbReference type="ARBA" id="ARBA00022679"/>
    </source>
</evidence>
<dbReference type="PANTHER" id="PTHR34072">
    <property type="entry name" value="ENZYMATIC POLYPROTEIN-RELATED"/>
    <property type="match status" value="1"/>
</dbReference>
<evidence type="ECO:0000313" key="8">
    <source>
        <dbReference type="EMBL" id="CAF5222216.1"/>
    </source>
</evidence>
<accession>A0A8S3JU65</accession>
<keyword evidence="4" id="KW-0255">Endonuclease</keyword>
<evidence type="ECO:0000256" key="3">
    <source>
        <dbReference type="ARBA" id="ARBA00022722"/>
    </source>
</evidence>
<dbReference type="GO" id="GO:0003964">
    <property type="term" value="F:RNA-directed DNA polymerase activity"/>
    <property type="evidence" value="ECO:0007669"/>
    <property type="project" value="UniProtKB-KW"/>
</dbReference>
<dbReference type="Proteomes" id="UP000676336">
    <property type="component" value="Unassembled WGS sequence"/>
</dbReference>
<reference evidence="8" key="1">
    <citation type="submission" date="2021-02" db="EMBL/GenBank/DDBJ databases">
        <authorList>
            <person name="Nowell W R."/>
        </authorList>
    </citation>
    <scope>NUCLEOTIDE SEQUENCE</scope>
</reference>
<organism evidence="8 9">
    <name type="scientific">Rotaria magnacalcarata</name>
    <dbReference type="NCBI Taxonomy" id="392030"/>
    <lineage>
        <taxon>Eukaryota</taxon>
        <taxon>Metazoa</taxon>
        <taxon>Spiralia</taxon>
        <taxon>Gnathifera</taxon>
        <taxon>Rotifera</taxon>
        <taxon>Eurotatoria</taxon>
        <taxon>Bdelloidea</taxon>
        <taxon>Philodinida</taxon>
        <taxon>Philodinidae</taxon>
        <taxon>Rotaria</taxon>
    </lineage>
</organism>
<gene>
    <name evidence="8" type="ORF">SMN809_LOCUS82731</name>
</gene>
<keyword evidence="5" id="KW-0378">Hydrolase</keyword>
<evidence type="ECO:0000259" key="7">
    <source>
        <dbReference type="Pfam" id="PF17917"/>
    </source>
</evidence>
<dbReference type="GO" id="GO:0004519">
    <property type="term" value="F:endonuclease activity"/>
    <property type="evidence" value="ECO:0007669"/>
    <property type="project" value="UniProtKB-KW"/>
</dbReference>
<dbReference type="EMBL" id="CAJOBI010352814">
    <property type="protein sequence ID" value="CAF5222216.1"/>
    <property type="molecule type" value="Genomic_DNA"/>
</dbReference>
<proteinExistence type="predicted"/>
<evidence type="ECO:0000256" key="6">
    <source>
        <dbReference type="ARBA" id="ARBA00022918"/>
    </source>
</evidence>
<evidence type="ECO:0000256" key="5">
    <source>
        <dbReference type="ARBA" id="ARBA00022801"/>
    </source>
</evidence>
<dbReference type="GO" id="GO:0016787">
    <property type="term" value="F:hydrolase activity"/>
    <property type="evidence" value="ECO:0007669"/>
    <property type="project" value="UniProtKB-KW"/>
</dbReference>
<keyword evidence="2" id="KW-0548">Nucleotidyltransferase</keyword>
<keyword evidence="3" id="KW-0540">Nuclease</keyword>
<dbReference type="Pfam" id="PF17917">
    <property type="entry name" value="RT_RNaseH"/>
    <property type="match status" value="1"/>
</dbReference>
<keyword evidence="6" id="KW-0695">RNA-directed DNA polymerase</keyword>
<dbReference type="AlphaFoldDB" id="A0A8S3JU65"/>
<dbReference type="InterPro" id="IPR041373">
    <property type="entry name" value="RT_RNaseH"/>
</dbReference>
<dbReference type="InterPro" id="IPR043502">
    <property type="entry name" value="DNA/RNA_pol_sf"/>
</dbReference>
<comment type="caution">
    <text evidence="8">The sequence shown here is derived from an EMBL/GenBank/DDBJ whole genome shotgun (WGS) entry which is preliminary data.</text>
</comment>
<sequence>ASRTLCAAERNYSSVEREALAIVWATKHFRQYLEGGPVLVRSDCKALEWLKTARDPTGRLAR</sequence>
<evidence type="ECO:0000256" key="2">
    <source>
        <dbReference type="ARBA" id="ARBA00022695"/>
    </source>
</evidence>
<name>A0A8S3JU65_9BILA</name>
<feature type="non-terminal residue" evidence="8">
    <location>
        <position position="1"/>
    </location>
</feature>
<keyword evidence="1" id="KW-0808">Transferase</keyword>